<dbReference type="InterPro" id="IPR017927">
    <property type="entry name" value="FAD-bd_FR_type"/>
</dbReference>
<evidence type="ECO:0000256" key="3">
    <source>
        <dbReference type="ARBA" id="ARBA00023002"/>
    </source>
</evidence>
<evidence type="ECO:0000313" key="7">
    <source>
        <dbReference type="EMBL" id="PSW09237.1"/>
    </source>
</evidence>
<dbReference type="SUPFAM" id="SSF52343">
    <property type="entry name" value="Ferredoxin reductase-like, C-terminal NADP-linked domain"/>
    <property type="match status" value="1"/>
</dbReference>
<gene>
    <name evidence="7" type="ORF">C9J01_21685</name>
</gene>
<dbReference type="Gene3D" id="3.40.50.80">
    <property type="entry name" value="Nucleotide-binding domain of ferredoxin-NADP reductase (FNR) module"/>
    <property type="match status" value="1"/>
</dbReference>
<dbReference type="GO" id="GO:0008218">
    <property type="term" value="P:bioluminescence"/>
    <property type="evidence" value="ECO:0007669"/>
    <property type="project" value="UniProtKB-KW"/>
</dbReference>
<organism evidence="7 8">
    <name type="scientific">Photobacterium rosenbergii</name>
    <dbReference type="NCBI Taxonomy" id="294936"/>
    <lineage>
        <taxon>Bacteria</taxon>
        <taxon>Pseudomonadati</taxon>
        <taxon>Pseudomonadota</taxon>
        <taxon>Gammaproteobacteria</taxon>
        <taxon>Vibrionales</taxon>
        <taxon>Vibrionaceae</taxon>
        <taxon>Photobacterium</taxon>
    </lineage>
</organism>
<dbReference type="InterPro" id="IPR050415">
    <property type="entry name" value="MRET"/>
</dbReference>
<dbReference type="RefSeq" id="WP_107300229.1">
    <property type="nucleotide sequence ID" value="NZ_PYMB01000016.1"/>
</dbReference>
<dbReference type="InterPro" id="IPR017938">
    <property type="entry name" value="Riboflavin_synthase-like_b-brl"/>
</dbReference>
<keyword evidence="3" id="KW-0560">Oxidoreductase</keyword>
<name>A0A2T3N814_9GAMM</name>
<proteinExistence type="inferred from homology"/>
<protein>
    <recommendedName>
        <fullName evidence="6">FAD-binding FR-type domain-containing protein</fullName>
    </recommendedName>
</protein>
<dbReference type="PROSITE" id="PS51384">
    <property type="entry name" value="FAD_FR"/>
    <property type="match status" value="1"/>
</dbReference>
<reference evidence="7 8" key="1">
    <citation type="submission" date="2018-03" db="EMBL/GenBank/DDBJ databases">
        <title>Whole genome sequencing of Histamine producing bacteria.</title>
        <authorList>
            <person name="Butler K."/>
        </authorList>
    </citation>
    <scope>NUCLEOTIDE SEQUENCE [LARGE SCALE GENOMIC DNA]</scope>
    <source>
        <strain evidence="7 8">DSM 19138</strain>
    </source>
</reference>
<dbReference type="Pfam" id="PF00175">
    <property type="entry name" value="NAD_binding_1"/>
    <property type="match status" value="1"/>
</dbReference>
<dbReference type="GO" id="GO:0016491">
    <property type="term" value="F:oxidoreductase activity"/>
    <property type="evidence" value="ECO:0007669"/>
    <property type="project" value="UniProtKB-KW"/>
</dbReference>
<evidence type="ECO:0000256" key="4">
    <source>
        <dbReference type="ARBA" id="ARBA00023223"/>
    </source>
</evidence>
<evidence type="ECO:0000313" key="8">
    <source>
        <dbReference type="Proteomes" id="UP000241346"/>
    </source>
</evidence>
<evidence type="ECO:0000256" key="5">
    <source>
        <dbReference type="ARBA" id="ARBA00038177"/>
    </source>
</evidence>
<dbReference type="SUPFAM" id="SSF63380">
    <property type="entry name" value="Riboflavin synthase domain-like"/>
    <property type="match status" value="1"/>
</dbReference>
<dbReference type="InterPro" id="IPR001433">
    <property type="entry name" value="OxRdtase_FAD/NAD-bd"/>
</dbReference>
<dbReference type="InterPro" id="IPR039261">
    <property type="entry name" value="FNR_nucleotide-bd"/>
</dbReference>
<comment type="similarity">
    <text evidence="5">Belongs to the Fre/LuxG FAD/NAD(P) flavoprotein oxidoreductase family.</text>
</comment>
<keyword evidence="1" id="KW-0285">Flavoprotein</keyword>
<dbReference type="OrthoDB" id="5829678at2"/>
<dbReference type="Gene3D" id="2.40.30.10">
    <property type="entry name" value="Translation factors"/>
    <property type="match status" value="1"/>
</dbReference>
<dbReference type="AlphaFoldDB" id="A0A2T3N814"/>
<evidence type="ECO:0000259" key="6">
    <source>
        <dbReference type="PROSITE" id="PS51384"/>
    </source>
</evidence>
<feature type="domain" description="FAD-binding FR-type" evidence="6">
    <location>
        <begin position="12"/>
        <end position="139"/>
    </location>
</feature>
<dbReference type="EMBL" id="PYMB01000016">
    <property type="protein sequence ID" value="PSW09237.1"/>
    <property type="molecule type" value="Genomic_DNA"/>
</dbReference>
<dbReference type="PANTHER" id="PTHR47354:SF7">
    <property type="entry name" value="NAD(P)H-FLAVIN REDUCTASE"/>
    <property type="match status" value="1"/>
</dbReference>
<comment type="caution">
    <text evidence="7">The sequence shown here is derived from an EMBL/GenBank/DDBJ whole genome shotgun (WGS) entry which is preliminary data.</text>
</comment>
<sequence length="264" mass="29576">MAVTLKQSLLAKTTTPFRLVGMEWLNAQTMSLKLQPEQPYPYRAGQYLTLPLPSSQKTMPFSIASRPSKERLDQNSDHIEIQVGGVMPDSELAVDIRQFRTQWLNQQPLYLGQAAGEAYFRDTGNSVIIVAGGSGFSYAKSIVYEALSLPIAVDITLYWGAKTIADLYEHNTMVALANQHPHFHYVAVVEKLPQGNSCSGNAVELHQGQLLDIFFANQDLQAHQDIYICGRYQMVQSAYRKMVETNPELASRIYSDALPPVHKR</sequence>
<keyword evidence="4" id="KW-0455">Luminescence</keyword>
<evidence type="ECO:0000256" key="2">
    <source>
        <dbReference type="ARBA" id="ARBA00022827"/>
    </source>
</evidence>
<dbReference type="PANTHER" id="PTHR47354">
    <property type="entry name" value="NADH OXIDOREDUCTASE HCR"/>
    <property type="match status" value="1"/>
</dbReference>
<evidence type="ECO:0000256" key="1">
    <source>
        <dbReference type="ARBA" id="ARBA00022630"/>
    </source>
</evidence>
<dbReference type="Proteomes" id="UP000241346">
    <property type="component" value="Unassembled WGS sequence"/>
</dbReference>
<accession>A0A2T3N814</accession>
<keyword evidence="2" id="KW-0274">FAD</keyword>